<reference evidence="3" key="3">
    <citation type="submission" date="2025-04" db="UniProtKB">
        <authorList>
            <consortium name="RefSeq"/>
        </authorList>
    </citation>
    <scope>IDENTIFICATION</scope>
    <source>
        <strain evidence="3">CBS 304.34</strain>
    </source>
</reference>
<reference evidence="3" key="2">
    <citation type="submission" date="2020-04" db="EMBL/GenBank/DDBJ databases">
        <authorList>
            <consortium name="NCBI Genome Project"/>
        </authorList>
    </citation>
    <scope>NUCLEOTIDE SEQUENCE</scope>
    <source>
        <strain evidence="3">CBS 304.34</strain>
    </source>
</reference>
<sequence length="203" mass="22948">MAAQSPPDPRVPPDRAISVNGPMIAVIVGDGDEKTTFYIHEELICTHSNFFKNAMKPEWAEMRSDPRSVHLTDDDAEHLPVRVDEKSSEEYDQLAKAYVLGEKIMDDGFQQGIFDAIIAKSAVLVQVGEGRTRYMPDFKAIQIIYEGTPEGFPARRLVVDFYSWEASESWFENLTVNPYPADFLFDAMIRLASVREKLATDKP</sequence>
<protein>
    <recommendedName>
        <fullName evidence="4">BTB domain-containing protein</fullName>
    </recommendedName>
</protein>
<dbReference type="Gene3D" id="3.30.710.10">
    <property type="entry name" value="Potassium Channel Kv1.1, Chain A"/>
    <property type="match status" value="1"/>
</dbReference>
<name>A0A6A6Z2C5_9PEZI</name>
<dbReference type="OrthoDB" id="1022638at2759"/>
<evidence type="ECO:0000313" key="1">
    <source>
        <dbReference type="EMBL" id="KAF2814823.1"/>
    </source>
</evidence>
<evidence type="ECO:0000313" key="3">
    <source>
        <dbReference type="RefSeq" id="XP_033581787.1"/>
    </source>
</evidence>
<reference evidence="1 3" key="1">
    <citation type="journal article" date="2020" name="Stud. Mycol.">
        <title>101 Dothideomycetes genomes: a test case for predicting lifestyles and emergence of pathogens.</title>
        <authorList>
            <person name="Haridas S."/>
            <person name="Albert R."/>
            <person name="Binder M."/>
            <person name="Bloem J."/>
            <person name="Labutti K."/>
            <person name="Salamov A."/>
            <person name="Andreopoulos B."/>
            <person name="Baker S."/>
            <person name="Barry K."/>
            <person name="Bills G."/>
            <person name="Bluhm B."/>
            <person name="Cannon C."/>
            <person name="Castanera R."/>
            <person name="Culley D."/>
            <person name="Daum C."/>
            <person name="Ezra D."/>
            <person name="Gonzalez J."/>
            <person name="Henrissat B."/>
            <person name="Kuo A."/>
            <person name="Liang C."/>
            <person name="Lipzen A."/>
            <person name="Lutzoni F."/>
            <person name="Magnuson J."/>
            <person name="Mondo S."/>
            <person name="Nolan M."/>
            <person name="Ohm R."/>
            <person name="Pangilinan J."/>
            <person name="Park H.-J."/>
            <person name="Ramirez L."/>
            <person name="Alfaro M."/>
            <person name="Sun H."/>
            <person name="Tritt A."/>
            <person name="Yoshinaga Y."/>
            <person name="Zwiers L.-H."/>
            <person name="Turgeon B."/>
            <person name="Goodwin S."/>
            <person name="Spatafora J."/>
            <person name="Crous P."/>
            <person name="Grigoriev I."/>
        </authorList>
    </citation>
    <scope>NUCLEOTIDE SEQUENCE</scope>
    <source>
        <strain evidence="1 3">CBS 304.34</strain>
    </source>
</reference>
<dbReference type="PANTHER" id="PTHR47843">
    <property type="entry name" value="BTB DOMAIN-CONTAINING PROTEIN-RELATED"/>
    <property type="match status" value="1"/>
</dbReference>
<keyword evidence="2" id="KW-1185">Reference proteome</keyword>
<dbReference type="InterPro" id="IPR011333">
    <property type="entry name" value="SKP1/BTB/POZ_sf"/>
</dbReference>
<accession>A0A6A6Z2C5</accession>
<dbReference type="PANTHER" id="PTHR47843:SF2">
    <property type="entry name" value="BTB DOMAIN-CONTAINING PROTEIN"/>
    <property type="match status" value="1"/>
</dbReference>
<dbReference type="RefSeq" id="XP_033581787.1">
    <property type="nucleotide sequence ID" value="XM_033726944.1"/>
</dbReference>
<evidence type="ECO:0008006" key="4">
    <source>
        <dbReference type="Google" id="ProtNLM"/>
    </source>
</evidence>
<proteinExistence type="predicted"/>
<dbReference type="AlphaFoldDB" id="A0A6A6Z2C5"/>
<dbReference type="Proteomes" id="UP000504636">
    <property type="component" value="Unplaced"/>
</dbReference>
<dbReference type="EMBL" id="MU003694">
    <property type="protein sequence ID" value="KAF2814823.1"/>
    <property type="molecule type" value="Genomic_DNA"/>
</dbReference>
<dbReference type="GeneID" id="54467837"/>
<gene>
    <name evidence="1 3" type="ORF">BDZ99DRAFT_549035</name>
</gene>
<evidence type="ECO:0000313" key="2">
    <source>
        <dbReference type="Proteomes" id="UP000504636"/>
    </source>
</evidence>
<organism evidence="1">
    <name type="scientific">Mytilinidion resinicola</name>
    <dbReference type="NCBI Taxonomy" id="574789"/>
    <lineage>
        <taxon>Eukaryota</taxon>
        <taxon>Fungi</taxon>
        <taxon>Dikarya</taxon>
        <taxon>Ascomycota</taxon>
        <taxon>Pezizomycotina</taxon>
        <taxon>Dothideomycetes</taxon>
        <taxon>Pleosporomycetidae</taxon>
        <taxon>Mytilinidiales</taxon>
        <taxon>Mytilinidiaceae</taxon>
        <taxon>Mytilinidion</taxon>
    </lineage>
</organism>